<dbReference type="EMBL" id="CP002903">
    <property type="protein sequence ID" value="AEJ62515.1"/>
    <property type="molecule type" value="Genomic_DNA"/>
</dbReference>
<dbReference type="RefSeq" id="WP_014625818.1">
    <property type="nucleotide sequence ID" value="NC_017583.1"/>
</dbReference>
<dbReference type="OrthoDB" id="338089at2"/>
<evidence type="ECO:0000313" key="7">
    <source>
        <dbReference type="EMBL" id="AEJ62515.1"/>
    </source>
</evidence>
<evidence type="ECO:0000256" key="1">
    <source>
        <dbReference type="ARBA" id="ARBA00004141"/>
    </source>
</evidence>
<evidence type="ECO:0000256" key="4">
    <source>
        <dbReference type="ARBA" id="ARBA00023136"/>
    </source>
</evidence>
<dbReference type="HOGENOM" id="CLU_116732_1_1_12"/>
<dbReference type="Pfam" id="PF01957">
    <property type="entry name" value="NfeD"/>
    <property type="match status" value="1"/>
</dbReference>
<keyword evidence="4 5" id="KW-0472">Membrane</keyword>
<protein>
    <recommendedName>
        <fullName evidence="6">NfeD-like C-terminal domain-containing protein</fullName>
    </recommendedName>
</protein>
<evidence type="ECO:0000313" key="8">
    <source>
        <dbReference type="Proteomes" id="UP000007254"/>
    </source>
</evidence>
<organism evidence="7 8">
    <name type="scientific">Winmispira thermophila (strain ATCC 700085 / DSM 6578 / Z-1203)</name>
    <name type="common">Spirochaeta thermophila</name>
    <dbReference type="NCBI Taxonomy" id="869211"/>
    <lineage>
        <taxon>Bacteria</taxon>
        <taxon>Pseudomonadati</taxon>
        <taxon>Spirochaetota</taxon>
        <taxon>Spirochaetia</taxon>
        <taxon>Winmispirales</taxon>
        <taxon>Winmispiraceae</taxon>
        <taxon>Winmispira</taxon>
    </lineage>
</organism>
<dbReference type="AlphaFoldDB" id="G0GG39"/>
<dbReference type="GO" id="GO:0005886">
    <property type="term" value="C:plasma membrane"/>
    <property type="evidence" value="ECO:0007669"/>
    <property type="project" value="TreeGrafter"/>
</dbReference>
<dbReference type="InterPro" id="IPR052165">
    <property type="entry name" value="Membrane_assoc_protease"/>
</dbReference>
<dbReference type="SUPFAM" id="SSF141322">
    <property type="entry name" value="NfeD domain-like"/>
    <property type="match status" value="1"/>
</dbReference>
<feature type="domain" description="NfeD-like C-terminal" evidence="6">
    <location>
        <begin position="90"/>
        <end position="144"/>
    </location>
</feature>
<dbReference type="PANTHER" id="PTHR33507">
    <property type="entry name" value="INNER MEMBRANE PROTEIN YBBJ"/>
    <property type="match status" value="1"/>
</dbReference>
<feature type="transmembrane region" description="Helical" evidence="5">
    <location>
        <begin position="51"/>
        <end position="69"/>
    </location>
</feature>
<evidence type="ECO:0000259" key="6">
    <source>
        <dbReference type="Pfam" id="PF01957"/>
    </source>
</evidence>
<sequence>MRYLPLLWILGGILLSLLEFWIPGFVVFFFGTGAVFTGVLCLIFPGLANDILFQVVLWVASSFLSFALLRRFLTPLFGGELLDRQTPESVGRTALVTEEISPERPGRIRFQGTTWEAVTYDEEPIPPGTRVLILEQEGLRFAVTRQDDDVEED</sequence>
<reference evidence="7 8" key="1">
    <citation type="submission" date="2011-06" db="EMBL/GenBank/DDBJ databases">
        <title>The complete genome of Spirochaeta thermophila DSM 6578.</title>
        <authorList>
            <consortium name="US DOE Joint Genome Institute (JGI-PGF)"/>
            <person name="Lucas S."/>
            <person name="Lapidus A."/>
            <person name="Bruce D."/>
            <person name="Goodwin L."/>
            <person name="Pitluck S."/>
            <person name="Peters L."/>
            <person name="Kyrpides N."/>
            <person name="Mavromatis K."/>
            <person name="Ivanova N."/>
            <person name="Mikailova N."/>
            <person name="Pagani I."/>
            <person name="Chertkov O."/>
            <person name="Detter J.C."/>
            <person name="Tapia R."/>
            <person name="Han C."/>
            <person name="Land M."/>
            <person name="Hauser L."/>
            <person name="Markowitz V."/>
            <person name="Cheng J.-F."/>
            <person name="Hugenholtz P."/>
            <person name="Woyke T."/>
            <person name="Wu D."/>
            <person name="Spring S."/>
            <person name="Merkhoffer B."/>
            <person name="Schneider S."/>
            <person name="Klenk H.-P."/>
            <person name="Eisen J.A."/>
        </authorList>
    </citation>
    <scope>NUCLEOTIDE SEQUENCE [LARGE SCALE GENOMIC DNA]</scope>
    <source>
        <strain evidence="8">ATCC 700085 / DSM 6578 / Z-1203</strain>
    </source>
</reference>
<dbReference type="KEGG" id="stq:Spith_2260"/>
<gene>
    <name evidence="7" type="ordered locus">Spith_2260</name>
</gene>
<dbReference type="InterPro" id="IPR002810">
    <property type="entry name" value="NfeD-like_C"/>
</dbReference>
<evidence type="ECO:0000256" key="3">
    <source>
        <dbReference type="ARBA" id="ARBA00022989"/>
    </source>
</evidence>
<keyword evidence="3 5" id="KW-1133">Transmembrane helix</keyword>
<proteinExistence type="predicted"/>
<evidence type="ECO:0000256" key="5">
    <source>
        <dbReference type="SAM" id="Phobius"/>
    </source>
</evidence>
<evidence type="ECO:0000256" key="2">
    <source>
        <dbReference type="ARBA" id="ARBA00022692"/>
    </source>
</evidence>
<comment type="subcellular location">
    <subcellularLocation>
        <location evidence="1">Membrane</location>
        <topology evidence="1">Multi-pass membrane protein</topology>
    </subcellularLocation>
</comment>
<dbReference type="STRING" id="869211.Spith_2260"/>
<name>G0GG39_WINT7</name>
<dbReference type="InterPro" id="IPR012340">
    <property type="entry name" value="NA-bd_OB-fold"/>
</dbReference>
<dbReference type="Proteomes" id="UP000007254">
    <property type="component" value="Chromosome"/>
</dbReference>
<feature type="transmembrane region" description="Helical" evidence="5">
    <location>
        <begin position="6"/>
        <end position="22"/>
    </location>
</feature>
<accession>G0GG39</accession>
<feature type="transmembrane region" description="Helical" evidence="5">
    <location>
        <begin position="27"/>
        <end position="45"/>
    </location>
</feature>
<keyword evidence="2 5" id="KW-0812">Transmembrane</keyword>
<dbReference type="PANTHER" id="PTHR33507:SF3">
    <property type="entry name" value="INNER MEMBRANE PROTEIN YBBJ"/>
    <property type="match status" value="1"/>
</dbReference>
<dbReference type="Gene3D" id="2.40.50.140">
    <property type="entry name" value="Nucleic acid-binding proteins"/>
    <property type="match status" value="1"/>
</dbReference>
<keyword evidence="8" id="KW-1185">Reference proteome</keyword>